<evidence type="ECO:0008006" key="4">
    <source>
        <dbReference type="Google" id="ProtNLM"/>
    </source>
</evidence>
<feature type="chain" id="PRO_5038642684" description="Surface layer protein A domain-containing protein" evidence="1">
    <location>
        <begin position="21"/>
        <end position="569"/>
    </location>
</feature>
<evidence type="ECO:0000313" key="2">
    <source>
        <dbReference type="EMBL" id="AWF95159.1"/>
    </source>
</evidence>
<dbReference type="RefSeq" id="WP_108730161.1">
    <property type="nucleotide sequence ID" value="NZ_CP020928.1"/>
</dbReference>
<dbReference type="AlphaFoldDB" id="A0A2S1KQ69"/>
<reference evidence="2 3" key="1">
    <citation type="submission" date="2017-04" db="EMBL/GenBank/DDBJ databases">
        <title>Weissella cibaria strain m2 complete genome.</title>
        <authorList>
            <person name="Pan Q."/>
            <person name="Tan M."/>
            <person name="Yao F."/>
            <person name="Su S."/>
        </authorList>
    </citation>
    <scope>NUCLEOTIDE SEQUENCE [LARGE SCALE GENOMIC DNA]</scope>
    <source>
        <strain evidence="2 3">M2</strain>
    </source>
</reference>
<name>A0A2S1KQ69_9LACO</name>
<dbReference type="Proteomes" id="UP000244870">
    <property type="component" value="Chromosome"/>
</dbReference>
<gene>
    <name evidence="2" type="ORF">B6254_0752</name>
</gene>
<sequence>MVKKYAVAGLAVAAGSVLFAAQNNVEASVAVTLRLNNKVYKVMPNHEQGGMIFVATNMDQLPNDQLSFAAKKDWSDRKIVTPKWQKYATRLDENGHRVYEEKGQFKVNGKNTVVYRYYTYAPRQDKDASFIKTSSKNQMRLEVHPMTTAPESIKKISARYSSFRTVLGPVDPFPNINKVVTINNAYATRRDYYYLPGDFTTVNTTLKPFTNHKYYATLDNHYVGYTYDQGSYFVPVKGGWQKQTFYFVMKDGLGVLVPAKYVKTSTSKANGITLLNSFISKDTTAKQIAIAKPLIARAKAAKTSNEAYSIANQVTNALHTWPDDSANTDVVYDNNSNLVKAAKRLGATKFLTANDTLKRHINDVSKMNNDLINYLSKKDFSKVDIASSSATRASSSTASVKVTTSVTSAKSVSAASSVKLVSSASESTSTSTVSSAKSSSSSSSSMKANQSGMAMTSAQFSEAMQGAWYATKLSDTGRVINSSKLTISGNQITVTPVVGVYRTEAWQGVVSNSSWQATNDGWWYQNTDNYYKLSADGKEMYSRDHSDYVMTYTRETPNLNNLDENSVAF</sequence>
<dbReference type="EMBL" id="CP020928">
    <property type="protein sequence ID" value="AWF95159.1"/>
    <property type="molecule type" value="Genomic_DNA"/>
</dbReference>
<proteinExistence type="predicted"/>
<accession>A0A2S1KQ69</accession>
<feature type="signal peptide" evidence="1">
    <location>
        <begin position="1"/>
        <end position="20"/>
    </location>
</feature>
<organism evidence="2 3">
    <name type="scientific">Weissella cibaria</name>
    <dbReference type="NCBI Taxonomy" id="137591"/>
    <lineage>
        <taxon>Bacteria</taxon>
        <taxon>Bacillati</taxon>
        <taxon>Bacillota</taxon>
        <taxon>Bacilli</taxon>
        <taxon>Lactobacillales</taxon>
        <taxon>Lactobacillaceae</taxon>
        <taxon>Weissella</taxon>
    </lineage>
</organism>
<keyword evidence="1" id="KW-0732">Signal</keyword>
<evidence type="ECO:0000313" key="3">
    <source>
        <dbReference type="Proteomes" id="UP000244870"/>
    </source>
</evidence>
<evidence type="ECO:0000256" key="1">
    <source>
        <dbReference type="SAM" id="SignalP"/>
    </source>
</evidence>
<protein>
    <recommendedName>
        <fullName evidence="4">Surface layer protein A domain-containing protein</fullName>
    </recommendedName>
</protein>